<name>A0A8T8S9J9_9BASI</name>
<protein>
    <submittedName>
        <fullName evidence="2">Uncharacterized protein</fullName>
    </submittedName>
</protein>
<gene>
    <name evidence="2" type="ORF">A4X13_0g9448</name>
</gene>
<proteinExistence type="predicted"/>
<evidence type="ECO:0000313" key="2">
    <source>
        <dbReference type="EMBL" id="KAE8235568.1"/>
    </source>
</evidence>
<evidence type="ECO:0000256" key="1">
    <source>
        <dbReference type="SAM" id="MobiDB-lite"/>
    </source>
</evidence>
<sequence length="171" mass="18345">MLTQTAHPLFSDACCSIFGFPTSVKADSFIASQGTSTFVDNWFNTLNALLGVGVSSVFRLCSHWTHTGSDSFPSSTSLLDNLLTDYARGRAQMKKASEAELGSRFKTTRTSELSSYGYQESNETAIGCLPHTTSSKLTASTSRWMSTAKHATTTLTSSVPPAPTDTSTFST</sequence>
<dbReference type="AlphaFoldDB" id="A0A8T8S9J9"/>
<evidence type="ECO:0000313" key="3">
    <source>
        <dbReference type="Proteomes" id="UP000077521"/>
    </source>
</evidence>
<comment type="caution">
    <text evidence="2">The sequence shown here is derived from an EMBL/GenBank/DDBJ whole genome shotgun (WGS) entry which is preliminary data.</text>
</comment>
<dbReference type="EMBL" id="LWDF02002695">
    <property type="protein sequence ID" value="KAE8235568.1"/>
    <property type="molecule type" value="Genomic_DNA"/>
</dbReference>
<keyword evidence="3" id="KW-1185">Reference proteome</keyword>
<dbReference type="Proteomes" id="UP000077521">
    <property type="component" value="Unassembled WGS sequence"/>
</dbReference>
<feature type="region of interest" description="Disordered" evidence="1">
    <location>
        <begin position="152"/>
        <end position="171"/>
    </location>
</feature>
<accession>A0A8T8S9J9</accession>
<reference evidence="2" key="1">
    <citation type="submission" date="2016-04" db="EMBL/GenBank/DDBJ databases">
        <authorList>
            <person name="Nguyen H.D."/>
            <person name="Samba Siva P."/>
            <person name="Cullis J."/>
            <person name="Levesque C.A."/>
            <person name="Hambleton S."/>
        </authorList>
    </citation>
    <scope>NUCLEOTIDE SEQUENCE</scope>
    <source>
        <strain evidence="2">DAOMC 236416</strain>
    </source>
</reference>
<reference evidence="2" key="2">
    <citation type="journal article" date="2019" name="IMA Fungus">
        <title>Genome sequencing and comparison of five Tilletia species to identify candidate genes for the detection of regulated species infecting wheat.</title>
        <authorList>
            <person name="Nguyen H.D.T."/>
            <person name="Sultana T."/>
            <person name="Kesanakurti P."/>
            <person name="Hambleton S."/>
        </authorList>
    </citation>
    <scope>NUCLEOTIDE SEQUENCE</scope>
    <source>
        <strain evidence="2">DAOMC 236416</strain>
    </source>
</reference>
<organism evidence="2 3">
    <name type="scientific">Tilletia indica</name>
    <dbReference type="NCBI Taxonomy" id="43049"/>
    <lineage>
        <taxon>Eukaryota</taxon>
        <taxon>Fungi</taxon>
        <taxon>Dikarya</taxon>
        <taxon>Basidiomycota</taxon>
        <taxon>Ustilaginomycotina</taxon>
        <taxon>Exobasidiomycetes</taxon>
        <taxon>Tilletiales</taxon>
        <taxon>Tilletiaceae</taxon>
        <taxon>Tilletia</taxon>
    </lineage>
</organism>